<protein>
    <submittedName>
        <fullName evidence="2">CinA family protein</fullName>
    </submittedName>
</protein>
<evidence type="ECO:0000259" key="1">
    <source>
        <dbReference type="Pfam" id="PF02464"/>
    </source>
</evidence>
<evidence type="ECO:0000313" key="2">
    <source>
        <dbReference type="EMBL" id="GAA4902142.1"/>
    </source>
</evidence>
<organism evidence="2 3">
    <name type="scientific">Mucilaginibacter defluvii</name>
    <dbReference type="NCBI Taxonomy" id="1196019"/>
    <lineage>
        <taxon>Bacteria</taxon>
        <taxon>Pseudomonadati</taxon>
        <taxon>Bacteroidota</taxon>
        <taxon>Sphingobacteriia</taxon>
        <taxon>Sphingobacteriales</taxon>
        <taxon>Sphingobacteriaceae</taxon>
        <taxon>Mucilaginibacter</taxon>
    </lineage>
</organism>
<dbReference type="Proteomes" id="UP001501436">
    <property type="component" value="Unassembled WGS sequence"/>
</dbReference>
<accession>A0ABP9FHL8</accession>
<dbReference type="EMBL" id="BAABJI010000001">
    <property type="protein sequence ID" value="GAA4902142.1"/>
    <property type="molecule type" value="Genomic_DNA"/>
</dbReference>
<dbReference type="Gene3D" id="3.90.950.20">
    <property type="entry name" value="CinA-like"/>
    <property type="match status" value="1"/>
</dbReference>
<comment type="caution">
    <text evidence="2">The sequence shown here is derived from an EMBL/GenBank/DDBJ whole genome shotgun (WGS) entry which is preliminary data.</text>
</comment>
<keyword evidence="3" id="KW-1185">Reference proteome</keyword>
<name>A0ABP9FHL8_9SPHI</name>
<dbReference type="SUPFAM" id="SSF142433">
    <property type="entry name" value="CinA-like"/>
    <property type="match status" value="1"/>
</dbReference>
<gene>
    <name evidence="2" type="ORF">GCM10023313_00740</name>
</gene>
<proteinExistence type="predicted"/>
<dbReference type="InterPro" id="IPR008136">
    <property type="entry name" value="CinA_C"/>
</dbReference>
<dbReference type="NCBIfam" id="TIGR00199">
    <property type="entry name" value="PncC_domain"/>
    <property type="match status" value="1"/>
</dbReference>
<reference evidence="3" key="1">
    <citation type="journal article" date="2019" name="Int. J. Syst. Evol. Microbiol.">
        <title>The Global Catalogue of Microorganisms (GCM) 10K type strain sequencing project: providing services to taxonomists for standard genome sequencing and annotation.</title>
        <authorList>
            <consortium name="The Broad Institute Genomics Platform"/>
            <consortium name="The Broad Institute Genome Sequencing Center for Infectious Disease"/>
            <person name="Wu L."/>
            <person name="Ma J."/>
        </authorList>
    </citation>
    <scope>NUCLEOTIDE SEQUENCE [LARGE SCALE GENOMIC DNA]</scope>
    <source>
        <strain evidence="3">JCM 18283</strain>
    </source>
</reference>
<sequence>MAETKITECGKLLAEKGLTIAFAESATAGWLCSEFALAPDSGKILKGGVVCYDAAIKEYLLKVPKDLIKKYTPESAEVTSEIAEKLKALIKADIHIGVTGLTTAGGSETQDKPVGTIFVHMIIQDKHIPYRREFKGTAEDIIHQTVRCVAELLMDEVNKLD</sequence>
<dbReference type="RefSeq" id="WP_345328805.1">
    <property type="nucleotide sequence ID" value="NZ_BAABJI010000001.1"/>
</dbReference>
<dbReference type="InterPro" id="IPR036653">
    <property type="entry name" value="CinA-like_C"/>
</dbReference>
<evidence type="ECO:0000313" key="3">
    <source>
        <dbReference type="Proteomes" id="UP001501436"/>
    </source>
</evidence>
<feature type="domain" description="CinA C-terminal" evidence="1">
    <location>
        <begin position="7"/>
        <end position="155"/>
    </location>
</feature>
<dbReference type="Pfam" id="PF02464">
    <property type="entry name" value="CinA"/>
    <property type="match status" value="1"/>
</dbReference>